<evidence type="ECO:0000256" key="1">
    <source>
        <dbReference type="ARBA" id="ARBA00008838"/>
    </source>
</evidence>
<feature type="compositionally biased region" description="Basic residues" evidence="7">
    <location>
        <begin position="1"/>
        <end position="21"/>
    </location>
</feature>
<dbReference type="Pfam" id="PF07767">
    <property type="entry name" value="Nop53"/>
    <property type="match status" value="1"/>
</dbReference>
<organism evidence="8 9">
    <name type="scientific">Nadsonia fulvescens var. elongata DSM 6958</name>
    <dbReference type="NCBI Taxonomy" id="857566"/>
    <lineage>
        <taxon>Eukaryota</taxon>
        <taxon>Fungi</taxon>
        <taxon>Dikarya</taxon>
        <taxon>Ascomycota</taxon>
        <taxon>Saccharomycotina</taxon>
        <taxon>Dipodascomycetes</taxon>
        <taxon>Dipodascales</taxon>
        <taxon>Dipodascales incertae sedis</taxon>
        <taxon>Nadsonia</taxon>
    </lineage>
</organism>
<name>A0A1E3PQ66_9ASCO</name>
<dbReference type="AlphaFoldDB" id="A0A1E3PQ66"/>
<dbReference type="EMBL" id="KV454407">
    <property type="protein sequence ID" value="ODQ67450.1"/>
    <property type="molecule type" value="Genomic_DNA"/>
</dbReference>
<evidence type="ECO:0000313" key="9">
    <source>
        <dbReference type="Proteomes" id="UP000095009"/>
    </source>
</evidence>
<dbReference type="PIRSF" id="PIRSF017302">
    <property type="entry name" value="Gltscr2"/>
    <property type="match status" value="1"/>
</dbReference>
<dbReference type="GO" id="GO:0006364">
    <property type="term" value="P:rRNA processing"/>
    <property type="evidence" value="ECO:0007669"/>
    <property type="project" value="TreeGrafter"/>
</dbReference>
<evidence type="ECO:0000256" key="3">
    <source>
        <dbReference type="ARBA" id="ARBA00022517"/>
    </source>
</evidence>
<evidence type="ECO:0000313" key="8">
    <source>
        <dbReference type="EMBL" id="ODQ67450.1"/>
    </source>
</evidence>
<comment type="similarity">
    <text evidence="1 5">Belongs to the NOP53 family.</text>
</comment>
<gene>
    <name evidence="8" type="ORF">NADFUDRAFT_81924</name>
</gene>
<dbReference type="GO" id="GO:0005654">
    <property type="term" value="C:nucleoplasm"/>
    <property type="evidence" value="ECO:0007669"/>
    <property type="project" value="UniProtKB-SubCell"/>
</dbReference>
<sequence length="431" mass="48997">MEVNRPKQRSQPSRKGKKAWRKNIDLDQIDEGLEASRTIERTVGHKLGEETPSDALFSVDVTGDSKKALKKSGGRKNRQPRLMADEILSRRSAIPAVSSKKSKNRVSKKEVDRLMRVAGRREGGAAAAIIEKDGLTSTKIYDVWGINEGESQGTTTTPDGVFATGGATTIGKVQENNYSIISHHAPTVRPETLSHEPISFQDPENFGTNLELPSAGKSYNPTVDDWKKLITEEHTKEEKKEAVRQKLEEERKRIEAIMAEMSEESDLDDDKDEELSEDEDFQPITADSLNLSINAPVVNNRKSAAQRNREVKEKERVELTQRLKLLKRQINELQNMPLESENEESEDEKEAVVKQRKRKLGKHHILGEQLEVKLSDELTDSLRRLKPEGSIAKDRFRSFQERGLIEARVKITTGRTYKRKVTEKWSYKDFK</sequence>
<evidence type="ECO:0000256" key="2">
    <source>
        <dbReference type="ARBA" id="ARBA00018339"/>
    </source>
</evidence>
<evidence type="ECO:0000256" key="5">
    <source>
        <dbReference type="PIRNR" id="PIRNR017302"/>
    </source>
</evidence>
<proteinExistence type="inferred from homology"/>
<feature type="coiled-coil region" evidence="6">
    <location>
        <begin position="232"/>
        <end position="267"/>
    </location>
</feature>
<keyword evidence="3 5" id="KW-0690">Ribosome biogenesis</keyword>
<evidence type="ECO:0000256" key="7">
    <source>
        <dbReference type="SAM" id="MobiDB-lite"/>
    </source>
</evidence>
<dbReference type="Proteomes" id="UP000095009">
    <property type="component" value="Unassembled WGS sequence"/>
</dbReference>
<dbReference type="InterPro" id="IPR011687">
    <property type="entry name" value="Nop53/GLTSCR2"/>
</dbReference>
<dbReference type="OrthoDB" id="5072at2759"/>
<dbReference type="GO" id="GO:0008097">
    <property type="term" value="F:5S rRNA binding"/>
    <property type="evidence" value="ECO:0007669"/>
    <property type="project" value="TreeGrafter"/>
</dbReference>
<evidence type="ECO:0000256" key="6">
    <source>
        <dbReference type="SAM" id="Coils"/>
    </source>
</evidence>
<comment type="function">
    <text evidence="5">May play a role in ribosome biogenesis.</text>
</comment>
<evidence type="ECO:0000256" key="4">
    <source>
        <dbReference type="ARBA" id="ARBA00023242"/>
    </source>
</evidence>
<protein>
    <recommendedName>
        <fullName evidence="2 5">Ribosome biogenesis protein NOP53</fullName>
    </recommendedName>
</protein>
<dbReference type="GO" id="GO:0000027">
    <property type="term" value="P:ribosomal large subunit assembly"/>
    <property type="evidence" value="ECO:0007669"/>
    <property type="project" value="UniProtKB-UniRule"/>
</dbReference>
<dbReference type="PANTHER" id="PTHR14211:SF7">
    <property type="entry name" value="RIBOSOME BIOGENESIS PROTEIN NOP53"/>
    <property type="match status" value="1"/>
</dbReference>
<feature type="coiled-coil region" evidence="6">
    <location>
        <begin position="302"/>
        <end position="358"/>
    </location>
</feature>
<keyword evidence="6" id="KW-0175">Coiled coil</keyword>
<dbReference type="PANTHER" id="PTHR14211">
    <property type="entry name" value="GLIOMA SUPPRESSOR CANDIDATE REGION GENE 2"/>
    <property type="match status" value="1"/>
</dbReference>
<comment type="subcellular location">
    <subcellularLocation>
        <location evidence="5">Nucleus</location>
        <location evidence="5">Nucleolus</location>
    </subcellularLocation>
    <subcellularLocation>
        <location evidence="5">Nucleus</location>
        <location evidence="5">Nucleoplasm</location>
    </subcellularLocation>
</comment>
<feature type="region of interest" description="Disordered" evidence="7">
    <location>
        <begin position="1"/>
        <end position="23"/>
    </location>
</feature>
<keyword evidence="4 5" id="KW-0539">Nucleus</keyword>
<reference evidence="8 9" key="1">
    <citation type="journal article" date="2016" name="Proc. Natl. Acad. Sci. U.S.A.">
        <title>Comparative genomics of biotechnologically important yeasts.</title>
        <authorList>
            <person name="Riley R."/>
            <person name="Haridas S."/>
            <person name="Wolfe K.H."/>
            <person name="Lopes M.R."/>
            <person name="Hittinger C.T."/>
            <person name="Goeker M."/>
            <person name="Salamov A.A."/>
            <person name="Wisecaver J.H."/>
            <person name="Long T.M."/>
            <person name="Calvey C.H."/>
            <person name="Aerts A.L."/>
            <person name="Barry K.W."/>
            <person name="Choi C."/>
            <person name="Clum A."/>
            <person name="Coughlan A.Y."/>
            <person name="Deshpande S."/>
            <person name="Douglass A.P."/>
            <person name="Hanson S.J."/>
            <person name="Klenk H.-P."/>
            <person name="LaButti K.M."/>
            <person name="Lapidus A."/>
            <person name="Lindquist E.A."/>
            <person name="Lipzen A.M."/>
            <person name="Meier-Kolthoff J.P."/>
            <person name="Ohm R.A."/>
            <person name="Otillar R.P."/>
            <person name="Pangilinan J.L."/>
            <person name="Peng Y."/>
            <person name="Rokas A."/>
            <person name="Rosa C.A."/>
            <person name="Scheuner C."/>
            <person name="Sibirny A.A."/>
            <person name="Slot J.C."/>
            <person name="Stielow J.B."/>
            <person name="Sun H."/>
            <person name="Kurtzman C.P."/>
            <person name="Blackwell M."/>
            <person name="Grigoriev I.V."/>
            <person name="Jeffries T.W."/>
        </authorList>
    </citation>
    <scope>NUCLEOTIDE SEQUENCE [LARGE SCALE GENOMIC DNA]</scope>
    <source>
        <strain evidence="8 9">DSM 6958</strain>
    </source>
</reference>
<accession>A0A1E3PQ66</accession>
<keyword evidence="9" id="KW-1185">Reference proteome</keyword>
<dbReference type="STRING" id="857566.A0A1E3PQ66"/>
<dbReference type="GO" id="GO:0005730">
    <property type="term" value="C:nucleolus"/>
    <property type="evidence" value="ECO:0007669"/>
    <property type="project" value="UniProtKB-SubCell"/>
</dbReference>